<organism evidence="5 6">
    <name type="scientific">Hyaloscypha variabilis (strain UAMH 11265 / GT02V1 / F)</name>
    <name type="common">Meliniomyces variabilis</name>
    <dbReference type="NCBI Taxonomy" id="1149755"/>
    <lineage>
        <taxon>Eukaryota</taxon>
        <taxon>Fungi</taxon>
        <taxon>Dikarya</taxon>
        <taxon>Ascomycota</taxon>
        <taxon>Pezizomycotina</taxon>
        <taxon>Leotiomycetes</taxon>
        <taxon>Helotiales</taxon>
        <taxon>Hyaloscyphaceae</taxon>
        <taxon>Hyaloscypha</taxon>
        <taxon>Hyaloscypha variabilis</taxon>
    </lineage>
</organism>
<reference evidence="5 6" key="1">
    <citation type="submission" date="2016-04" db="EMBL/GenBank/DDBJ databases">
        <title>A degradative enzymes factory behind the ericoid mycorrhizal symbiosis.</title>
        <authorList>
            <consortium name="DOE Joint Genome Institute"/>
            <person name="Martino E."/>
            <person name="Morin E."/>
            <person name="Grelet G."/>
            <person name="Kuo A."/>
            <person name="Kohler A."/>
            <person name="Daghino S."/>
            <person name="Barry K."/>
            <person name="Choi C."/>
            <person name="Cichocki N."/>
            <person name="Clum A."/>
            <person name="Copeland A."/>
            <person name="Hainaut M."/>
            <person name="Haridas S."/>
            <person name="Labutti K."/>
            <person name="Lindquist E."/>
            <person name="Lipzen A."/>
            <person name="Khouja H.-R."/>
            <person name="Murat C."/>
            <person name="Ohm R."/>
            <person name="Olson A."/>
            <person name="Spatafora J."/>
            <person name="Veneault-Fourrey C."/>
            <person name="Henrissat B."/>
            <person name="Grigoriev I."/>
            <person name="Martin F."/>
            <person name="Perotto S."/>
        </authorList>
    </citation>
    <scope>NUCLEOTIDE SEQUENCE [LARGE SCALE GENOMIC DNA]</scope>
    <source>
        <strain evidence="5 6">F</strain>
    </source>
</reference>
<sequence>AEISIINIPGEVGASTCSVTTMSGSYGLSKRLQSLTENSSSSQLIIVENICPETLALLGGFYDIDIQFFAEYISVVTWYQMYEDVPERLPALPSTRNSEDFLLLRYVSTRQLHEGDDFGTLEGSSILLPDMEKTRSGHSAGLLKPISAPKRKFPPMAFTRQCVNVWCKKKINCQGWIAIMLVDIPFPLEAKYGHLGAAEYRNPNLRPKATEAFPGDETRESFRQEFCSFLKHRCTTDKAYFKACVTDPFLALYEGYRIVASEWLVVNEYVKRQLTNIERRHLEKQNPKGSTFQELEQHLKELYRIRRRCNKDHELVVEAASQCKKRGQCLWPRSKRASSGNLGAFKLAEKHAQKLEGDFTYVLTNMRTTILRIEKDISLLMALVAFNEGRQSLQENRGISFLTLVATIFLPCQTVASVLGIQTQYAPGARYFWMLWVVALPLT</sequence>
<evidence type="ECO:0000313" key="6">
    <source>
        <dbReference type="Proteomes" id="UP000235786"/>
    </source>
</evidence>
<keyword evidence="6" id="KW-1185">Reference proteome</keyword>
<proteinExistence type="predicted"/>
<dbReference type="SUPFAM" id="SSF144083">
    <property type="entry name" value="Magnesium transport protein CorA, transmembrane region"/>
    <property type="match status" value="1"/>
</dbReference>
<gene>
    <name evidence="5" type="ORF">L207DRAFT_378497</name>
</gene>
<keyword evidence="4" id="KW-0472">Membrane</keyword>
<comment type="subcellular location">
    <subcellularLocation>
        <location evidence="1">Membrane</location>
        <topology evidence="1">Multi-pass membrane protein</topology>
    </subcellularLocation>
</comment>
<evidence type="ECO:0000256" key="2">
    <source>
        <dbReference type="ARBA" id="ARBA00022692"/>
    </source>
</evidence>
<dbReference type="InterPro" id="IPR045863">
    <property type="entry name" value="CorA_TM1_TM2"/>
</dbReference>
<protein>
    <recommendedName>
        <fullName evidence="7">Cora-domain-containing protein</fullName>
    </recommendedName>
</protein>
<keyword evidence="3" id="KW-1133">Transmembrane helix</keyword>
<dbReference type="EMBL" id="KZ613960">
    <property type="protein sequence ID" value="PMD32109.1"/>
    <property type="molecule type" value="Genomic_DNA"/>
</dbReference>
<dbReference type="STRING" id="1149755.A0A2J6R0V4"/>
<feature type="non-terminal residue" evidence="5">
    <location>
        <position position="1"/>
    </location>
</feature>
<keyword evidence="2" id="KW-0812">Transmembrane</keyword>
<evidence type="ECO:0000313" key="5">
    <source>
        <dbReference type="EMBL" id="PMD32109.1"/>
    </source>
</evidence>
<evidence type="ECO:0000256" key="1">
    <source>
        <dbReference type="ARBA" id="ARBA00004141"/>
    </source>
</evidence>
<evidence type="ECO:0000256" key="3">
    <source>
        <dbReference type="ARBA" id="ARBA00022989"/>
    </source>
</evidence>
<evidence type="ECO:0000256" key="4">
    <source>
        <dbReference type="ARBA" id="ARBA00023136"/>
    </source>
</evidence>
<name>A0A2J6R0V4_HYAVF</name>
<dbReference type="GO" id="GO:0016020">
    <property type="term" value="C:membrane"/>
    <property type="evidence" value="ECO:0007669"/>
    <property type="project" value="UniProtKB-SubCell"/>
</dbReference>
<feature type="non-terminal residue" evidence="5">
    <location>
        <position position="443"/>
    </location>
</feature>
<dbReference type="AlphaFoldDB" id="A0A2J6R0V4"/>
<dbReference type="Gene3D" id="1.20.58.340">
    <property type="entry name" value="Magnesium transport protein CorA, transmembrane region"/>
    <property type="match status" value="1"/>
</dbReference>
<evidence type="ECO:0008006" key="7">
    <source>
        <dbReference type="Google" id="ProtNLM"/>
    </source>
</evidence>
<dbReference type="Proteomes" id="UP000235786">
    <property type="component" value="Unassembled WGS sequence"/>
</dbReference>
<accession>A0A2J6R0V4</accession>
<dbReference type="OrthoDB" id="5428055at2759"/>